<keyword evidence="3" id="KW-0547">Nucleotide-binding</keyword>
<dbReference type="PROSITE" id="PS50893">
    <property type="entry name" value="ABC_TRANSPORTER_2"/>
    <property type="match status" value="1"/>
</dbReference>
<gene>
    <name evidence="6" type="ORF">QGN29_02795</name>
</gene>
<evidence type="ECO:0000256" key="3">
    <source>
        <dbReference type="ARBA" id="ARBA00022741"/>
    </source>
</evidence>
<evidence type="ECO:0000256" key="4">
    <source>
        <dbReference type="ARBA" id="ARBA00022840"/>
    </source>
</evidence>
<keyword evidence="4 6" id="KW-0067">ATP-binding</keyword>
<dbReference type="GO" id="GO:0005524">
    <property type="term" value="F:ATP binding"/>
    <property type="evidence" value="ECO:0007669"/>
    <property type="project" value="UniProtKB-KW"/>
</dbReference>
<evidence type="ECO:0000313" key="6">
    <source>
        <dbReference type="EMBL" id="WND03296.1"/>
    </source>
</evidence>
<protein>
    <submittedName>
        <fullName evidence="6">ABC transporter ATP-binding protein</fullName>
    </submittedName>
</protein>
<evidence type="ECO:0000259" key="5">
    <source>
        <dbReference type="PROSITE" id="PS50893"/>
    </source>
</evidence>
<dbReference type="KEGG" id="tmk:QGN29_02795"/>
<dbReference type="SMART" id="SM00382">
    <property type="entry name" value="AAA"/>
    <property type="match status" value="1"/>
</dbReference>
<accession>A0AA52EJQ9</accession>
<organism evidence="6 7">
    <name type="scientific">Temperatibacter marinus</name>
    <dbReference type="NCBI Taxonomy" id="1456591"/>
    <lineage>
        <taxon>Bacteria</taxon>
        <taxon>Pseudomonadati</taxon>
        <taxon>Pseudomonadota</taxon>
        <taxon>Alphaproteobacteria</taxon>
        <taxon>Kordiimonadales</taxon>
        <taxon>Temperatibacteraceae</taxon>
        <taxon>Temperatibacter</taxon>
    </lineage>
</organism>
<name>A0AA52EJQ9_9PROT</name>
<evidence type="ECO:0000256" key="2">
    <source>
        <dbReference type="ARBA" id="ARBA00022448"/>
    </source>
</evidence>
<dbReference type="Gene3D" id="3.40.50.300">
    <property type="entry name" value="P-loop containing nucleotide triphosphate hydrolases"/>
    <property type="match status" value="1"/>
</dbReference>
<evidence type="ECO:0000313" key="7">
    <source>
        <dbReference type="Proteomes" id="UP001268683"/>
    </source>
</evidence>
<dbReference type="RefSeq" id="WP_310799149.1">
    <property type="nucleotide sequence ID" value="NZ_CP123872.1"/>
</dbReference>
<dbReference type="InterPro" id="IPR003593">
    <property type="entry name" value="AAA+_ATPase"/>
</dbReference>
<dbReference type="Pfam" id="PF00005">
    <property type="entry name" value="ABC_tran"/>
    <property type="match status" value="1"/>
</dbReference>
<dbReference type="InterPro" id="IPR003439">
    <property type="entry name" value="ABC_transporter-like_ATP-bd"/>
</dbReference>
<keyword evidence="2" id="KW-0813">Transport</keyword>
<dbReference type="Proteomes" id="UP001268683">
    <property type="component" value="Chromosome"/>
</dbReference>
<dbReference type="GO" id="GO:0016887">
    <property type="term" value="F:ATP hydrolysis activity"/>
    <property type="evidence" value="ECO:0007669"/>
    <property type="project" value="InterPro"/>
</dbReference>
<proteinExistence type="inferred from homology"/>
<dbReference type="PANTHER" id="PTHR43335">
    <property type="entry name" value="ABC TRANSPORTER, ATP-BINDING PROTEIN"/>
    <property type="match status" value="1"/>
</dbReference>
<feature type="domain" description="ABC transporter" evidence="5">
    <location>
        <begin position="8"/>
        <end position="237"/>
    </location>
</feature>
<dbReference type="CDD" id="cd03230">
    <property type="entry name" value="ABC_DR_subfamily_A"/>
    <property type="match status" value="1"/>
</dbReference>
<dbReference type="InterPro" id="IPR027417">
    <property type="entry name" value="P-loop_NTPase"/>
</dbReference>
<comment type="similarity">
    <text evidence="1">Belongs to the ABC transporter superfamily.</text>
</comment>
<dbReference type="PANTHER" id="PTHR43335:SF4">
    <property type="entry name" value="ABC TRANSPORTER, ATP-BINDING PROTEIN"/>
    <property type="match status" value="1"/>
</dbReference>
<reference evidence="6" key="1">
    <citation type="submission" date="2023-04" db="EMBL/GenBank/DDBJ databases">
        <title>Complete genome sequence of Temperatibacter marinus.</title>
        <authorList>
            <person name="Rong J.-C."/>
            <person name="Yi M.-L."/>
            <person name="Zhao Q."/>
        </authorList>
    </citation>
    <scope>NUCLEOTIDE SEQUENCE</scope>
    <source>
        <strain evidence="6">NBRC 110045</strain>
    </source>
</reference>
<keyword evidence="7" id="KW-1185">Reference proteome</keyword>
<dbReference type="SUPFAM" id="SSF52540">
    <property type="entry name" value="P-loop containing nucleoside triphosphate hydrolases"/>
    <property type="match status" value="1"/>
</dbReference>
<dbReference type="EMBL" id="CP123872">
    <property type="protein sequence ID" value="WND03296.1"/>
    <property type="molecule type" value="Genomic_DNA"/>
</dbReference>
<evidence type="ECO:0000256" key="1">
    <source>
        <dbReference type="ARBA" id="ARBA00005417"/>
    </source>
</evidence>
<dbReference type="AlphaFoldDB" id="A0AA52EJQ9"/>
<sequence>MEKAPIMLQAENLVKNFGPFKAVKDISLHVRKGEILGLLGPNGAGKTTTMQMLTGFLRSDGGQVYLCGERMTEGRAGLRTRIGYLPEGAPLYPDMTVKEYLDFIAEIHGLEGEKAQQMIMSAATAVHLIGVFDQIIDTLSKGYKRRVGLAGAILHAPDVLILDEPTDGLDPNQKYEVRRLIDTMAVDRAIIISTHILEEVEALCTRTVMINKGQVIADSTPSELKSMSQYNNAVTMLVEKEQAEHIAARLNQMRVVSHIEAIREGNDMRLTVVPVDQQEIGSRIEDMASITGWPVSELTVENGRLDDVFRTLTTRDPEIIKKLMAEFQKKNRQDRPYEYQ</sequence>